<dbReference type="EMBL" id="KB469306">
    <property type="protein sequence ID" value="EPQ53126.1"/>
    <property type="molecule type" value="Genomic_DNA"/>
</dbReference>
<dbReference type="OMA" id="RMWWIAR"/>
<accession>S7PZN3</accession>
<feature type="transmembrane region" description="Helical" evidence="2">
    <location>
        <begin position="87"/>
        <end position="114"/>
    </location>
</feature>
<organism evidence="3 4">
    <name type="scientific">Gloeophyllum trabeum (strain ATCC 11539 / FP-39264 / Madison 617)</name>
    <name type="common">Brown rot fungus</name>
    <dbReference type="NCBI Taxonomy" id="670483"/>
    <lineage>
        <taxon>Eukaryota</taxon>
        <taxon>Fungi</taxon>
        <taxon>Dikarya</taxon>
        <taxon>Basidiomycota</taxon>
        <taxon>Agaricomycotina</taxon>
        <taxon>Agaricomycetes</taxon>
        <taxon>Gloeophyllales</taxon>
        <taxon>Gloeophyllaceae</taxon>
        <taxon>Gloeophyllum</taxon>
    </lineage>
</organism>
<dbReference type="GeneID" id="19299459"/>
<proteinExistence type="predicted"/>
<dbReference type="RefSeq" id="XP_007868423.1">
    <property type="nucleotide sequence ID" value="XM_007870232.1"/>
</dbReference>
<dbReference type="AlphaFoldDB" id="S7PZN3"/>
<dbReference type="KEGG" id="gtr:GLOTRDRAFT_111863"/>
<name>S7PZN3_GLOTA</name>
<evidence type="ECO:0000313" key="4">
    <source>
        <dbReference type="Proteomes" id="UP000030669"/>
    </source>
</evidence>
<feature type="transmembrane region" description="Helical" evidence="2">
    <location>
        <begin position="182"/>
        <end position="204"/>
    </location>
</feature>
<protein>
    <submittedName>
        <fullName evidence="3">Uncharacterized protein</fullName>
    </submittedName>
</protein>
<feature type="transmembrane region" description="Helical" evidence="2">
    <location>
        <begin position="126"/>
        <end position="150"/>
    </location>
</feature>
<sequence>MTALSGFQWLVLEALLATLLYGVYGVLFLASLYTFLRKEMTNGKGLLVVNILLFVSCTAQWACNFLEPLLLSEDPDEDPEYQLWMNAYVANVMIAVVYASNTASNVLADGLLIWRCYTIWGARRSIIVLPLLLLLGEAASGIVTFVPYAVGTQIGYDVGPEGHRPKQLIRKLNRIATRANTAYWATSFTINMMMTLLIGGRIWWITRDIDKLFGRSHKKGYIRAILIVVESGAVYSVLLLLSVVSTALVDGPFGQNAQNVLASISGQVVGIFPTAILVLVGLGLTSDNATNTDWLGSSFNRSMEFVPRRELDLQLPDEQTEEVLATNLELHVGNGAKSRTVNCNPTSSSNSNITEYKV</sequence>
<dbReference type="HOGENOM" id="CLU_044614_2_1_1"/>
<dbReference type="OrthoDB" id="3226582at2759"/>
<reference evidence="3 4" key="1">
    <citation type="journal article" date="2012" name="Science">
        <title>The Paleozoic origin of enzymatic lignin decomposition reconstructed from 31 fungal genomes.</title>
        <authorList>
            <person name="Floudas D."/>
            <person name="Binder M."/>
            <person name="Riley R."/>
            <person name="Barry K."/>
            <person name="Blanchette R.A."/>
            <person name="Henrissat B."/>
            <person name="Martinez A.T."/>
            <person name="Otillar R."/>
            <person name="Spatafora J.W."/>
            <person name="Yadav J.S."/>
            <person name="Aerts A."/>
            <person name="Benoit I."/>
            <person name="Boyd A."/>
            <person name="Carlson A."/>
            <person name="Copeland A."/>
            <person name="Coutinho P.M."/>
            <person name="de Vries R.P."/>
            <person name="Ferreira P."/>
            <person name="Findley K."/>
            <person name="Foster B."/>
            <person name="Gaskell J."/>
            <person name="Glotzer D."/>
            <person name="Gorecki P."/>
            <person name="Heitman J."/>
            <person name="Hesse C."/>
            <person name="Hori C."/>
            <person name="Igarashi K."/>
            <person name="Jurgens J.A."/>
            <person name="Kallen N."/>
            <person name="Kersten P."/>
            <person name="Kohler A."/>
            <person name="Kuees U."/>
            <person name="Kumar T.K.A."/>
            <person name="Kuo A."/>
            <person name="LaButti K."/>
            <person name="Larrondo L.F."/>
            <person name="Lindquist E."/>
            <person name="Ling A."/>
            <person name="Lombard V."/>
            <person name="Lucas S."/>
            <person name="Lundell T."/>
            <person name="Martin R."/>
            <person name="McLaughlin D.J."/>
            <person name="Morgenstern I."/>
            <person name="Morin E."/>
            <person name="Murat C."/>
            <person name="Nagy L.G."/>
            <person name="Nolan M."/>
            <person name="Ohm R.A."/>
            <person name="Patyshakuliyeva A."/>
            <person name="Rokas A."/>
            <person name="Ruiz-Duenas F.J."/>
            <person name="Sabat G."/>
            <person name="Salamov A."/>
            <person name="Samejima M."/>
            <person name="Schmutz J."/>
            <person name="Slot J.C."/>
            <person name="St John F."/>
            <person name="Stenlid J."/>
            <person name="Sun H."/>
            <person name="Sun S."/>
            <person name="Syed K."/>
            <person name="Tsang A."/>
            <person name="Wiebenga A."/>
            <person name="Young D."/>
            <person name="Pisabarro A."/>
            <person name="Eastwood D.C."/>
            <person name="Martin F."/>
            <person name="Cullen D."/>
            <person name="Grigoriev I.V."/>
            <person name="Hibbett D.S."/>
        </authorList>
    </citation>
    <scope>NUCLEOTIDE SEQUENCE [LARGE SCALE GENOMIC DNA]</scope>
    <source>
        <strain evidence="3 4">ATCC 11539</strain>
    </source>
</reference>
<keyword evidence="2" id="KW-0472">Membrane</keyword>
<keyword evidence="2" id="KW-1133">Transmembrane helix</keyword>
<keyword evidence="4" id="KW-1185">Reference proteome</keyword>
<evidence type="ECO:0000256" key="2">
    <source>
        <dbReference type="SAM" id="Phobius"/>
    </source>
</evidence>
<feature type="compositionally biased region" description="Polar residues" evidence="1">
    <location>
        <begin position="337"/>
        <end position="358"/>
    </location>
</feature>
<feature type="transmembrane region" description="Helical" evidence="2">
    <location>
        <begin position="6"/>
        <end position="33"/>
    </location>
</feature>
<evidence type="ECO:0000313" key="3">
    <source>
        <dbReference type="EMBL" id="EPQ53126.1"/>
    </source>
</evidence>
<dbReference type="Proteomes" id="UP000030669">
    <property type="component" value="Unassembled WGS sequence"/>
</dbReference>
<evidence type="ECO:0000256" key="1">
    <source>
        <dbReference type="SAM" id="MobiDB-lite"/>
    </source>
</evidence>
<feature type="transmembrane region" description="Helical" evidence="2">
    <location>
        <begin position="225"/>
        <end position="248"/>
    </location>
</feature>
<gene>
    <name evidence="3" type="ORF">GLOTRDRAFT_111863</name>
</gene>
<feature type="transmembrane region" description="Helical" evidence="2">
    <location>
        <begin position="45"/>
        <end position="67"/>
    </location>
</feature>
<keyword evidence="2" id="KW-0812">Transmembrane</keyword>
<feature type="transmembrane region" description="Helical" evidence="2">
    <location>
        <begin position="260"/>
        <end position="284"/>
    </location>
</feature>
<feature type="region of interest" description="Disordered" evidence="1">
    <location>
        <begin position="336"/>
        <end position="358"/>
    </location>
</feature>